<feature type="region of interest" description="Disordered" evidence="1">
    <location>
        <begin position="1"/>
        <end position="22"/>
    </location>
</feature>
<keyword evidence="3" id="KW-1185">Reference proteome</keyword>
<reference evidence="2" key="2">
    <citation type="submission" date="2024-10" db="UniProtKB">
        <authorList>
            <consortium name="EnsemblProtists"/>
        </authorList>
    </citation>
    <scope>IDENTIFICATION</scope>
</reference>
<sequence>PVPTADLSAANRPHRDGGRVRYAGWPPAGPASVYDVCAGRLAFSSCLSPLFAAFMLGSAAHCQQSRQRATGATVCAGGGGGGVGGDVRAGGGPLLAFFSSRAMASVGALSLQVYVFQE</sequence>
<dbReference type="GeneID" id="17274600"/>
<evidence type="ECO:0008006" key="4">
    <source>
        <dbReference type="Google" id="ProtNLM"/>
    </source>
</evidence>
<reference evidence="3" key="1">
    <citation type="journal article" date="2013" name="Nature">
        <title>Pan genome of the phytoplankton Emiliania underpins its global distribution.</title>
        <authorList>
            <person name="Read B.A."/>
            <person name="Kegel J."/>
            <person name="Klute M.J."/>
            <person name="Kuo A."/>
            <person name="Lefebvre S.C."/>
            <person name="Maumus F."/>
            <person name="Mayer C."/>
            <person name="Miller J."/>
            <person name="Monier A."/>
            <person name="Salamov A."/>
            <person name="Young J."/>
            <person name="Aguilar M."/>
            <person name="Claverie J.M."/>
            <person name="Frickenhaus S."/>
            <person name="Gonzalez K."/>
            <person name="Herman E.K."/>
            <person name="Lin Y.C."/>
            <person name="Napier J."/>
            <person name="Ogata H."/>
            <person name="Sarno A.F."/>
            <person name="Shmutz J."/>
            <person name="Schroeder D."/>
            <person name="de Vargas C."/>
            <person name="Verret F."/>
            <person name="von Dassow P."/>
            <person name="Valentin K."/>
            <person name="Van de Peer Y."/>
            <person name="Wheeler G."/>
            <person name="Dacks J.B."/>
            <person name="Delwiche C.F."/>
            <person name="Dyhrman S.T."/>
            <person name="Glockner G."/>
            <person name="John U."/>
            <person name="Richards T."/>
            <person name="Worden A.Z."/>
            <person name="Zhang X."/>
            <person name="Grigoriev I.V."/>
            <person name="Allen A.E."/>
            <person name="Bidle K."/>
            <person name="Borodovsky M."/>
            <person name="Bowler C."/>
            <person name="Brownlee C."/>
            <person name="Cock J.M."/>
            <person name="Elias M."/>
            <person name="Gladyshev V.N."/>
            <person name="Groth M."/>
            <person name="Guda C."/>
            <person name="Hadaegh A."/>
            <person name="Iglesias-Rodriguez M.D."/>
            <person name="Jenkins J."/>
            <person name="Jones B.M."/>
            <person name="Lawson T."/>
            <person name="Leese F."/>
            <person name="Lindquist E."/>
            <person name="Lobanov A."/>
            <person name="Lomsadze A."/>
            <person name="Malik S.B."/>
            <person name="Marsh M.E."/>
            <person name="Mackinder L."/>
            <person name="Mock T."/>
            <person name="Mueller-Roeber B."/>
            <person name="Pagarete A."/>
            <person name="Parker M."/>
            <person name="Probert I."/>
            <person name="Quesneville H."/>
            <person name="Raines C."/>
            <person name="Rensing S.A."/>
            <person name="Riano-Pachon D.M."/>
            <person name="Richier S."/>
            <person name="Rokitta S."/>
            <person name="Shiraiwa Y."/>
            <person name="Soanes D.M."/>
            <person name="van der Giezen M."/>
            <person name="Wahlund T.M."/>
            <person name="Williams B."/>
            <person name="Wilson W."/>
            <person name="Wolfe G."/>
            <person name="Wurch L.L."/>
        </authorList>
    </citation>
    <scope>NUCLEOTIDE SEQUENCE</scope>
</reference>
<organism evidence="2 3">
    <name type="scientific">Emiliania huxleyi (strain CCMP1516)</name>
    <dbReference type="NCBI Taxonomy" id="280463"/>
    <lineage>
        <taxon>Eukaryota</taxon>
        <taxon>Haptista</taxon>
        <taxon>Haptophyta</taxon>
        <taxon>Prymnesiophyceae</taxon>
        <taxon>Isochrysidales</taxon>
        <taxon>Noelaerhabdaceae</taxon>
        <taxon>Emiliania</taxon>
    </lineage>
</organism>
<evidence type="ECO:0000313" key="2">
    <source>
        <dbReference type="EnsemblProtists" id="EOD29054"/>
    </source>
</evidence>
<dbReference type="PaxDb" id="2903-EOD29054"/>
<name>A0A0D3JZW9_EMIH1</name>
<protein>
    <recommendedName>
        <fullName evidence="4">Solute carrier family 40 protein</fullName>
    </recommendedName>
</protein>
<dbReference type="KEGG" id="ehx:EMIHUDRAFT_365994"/>
<dbReference type="Proteomes" id="UP000013827">
    <property type="component" value="Unassembled WGS sequence"/>
</dbReference>
<evidence type="ECO:0000313" key="3">
    <source>
        <dbReference type="Proteomes" id="UP000013827"/>
    </source>
</evidence>
<accession>A0A0D3JZW9</accession>
<dbReference type="RefSeq" id="XP_005781483.1">
    <property type="nucleotide sequence ID" value="XM_005781426.1"/>
</dbReference>
<evidence type="ECO:0000256" key="1">
    <source>
        <dbReference type="SAM" id="MobiDB-lite"/>
    </source>
</evidence>
<dbReference type="HOGENOM" id="CLU_2079219_0_0_1"/>
<proteinExistence type="predicted"/>
<dbReference type="AlphaFoldDB" id="A0A0D3JZW9"/>
<dbReference type="EnsemblProtists" id="EOD29054">
    <property type="protein sequence ID" value="EOD29054"/>
    <property type="gene ID" value="EMIHUDRAFT_365994"/>
</dbReference>